<dbReference type="AlphaFoldDB" id="A0A8A1MAU3"/>
<evidence type="ECO:0000313" key="2">
    <source>
        <dbReference type="Proteomes" id="UP000663671"/>
    </source>
</evidence>
<dbReference type="EMBL" id="CP069114">
    <property type="protein sequence ID" value="QSS63069.1"/>
    <property type="molecule type" value="Genomic_DNA"/>
</dbReference>
<accession>A0A8A1MAU3</accession>
<proteinExistence type="predicted"/>
<organism evidence="1 2">
    <name type="scientific">Ajellomyces capsulatus</name>
    <name type="common">Darling's disease fungus</name>
    <name type="synonym">Histoplasma capsulatum</name>
    <dbReference type="NCBI Taxonomy" id="5037"/>
    <lineage>
        <taxon>Eukaryota</taxon>
        <taxon>Fungi</taxon>
        <taxon>Dikarya</taxon>
        <taxon>Ascomycota</taxon>
        <taxon>Pezizomycotina</taxon>
        <taxon>Eurotiomycetes</taxon>
        <taxon>Eurotiomycetidae</taxon>
        <taxon>Onygenales</taxon>
        <taxon>Ajellomycetaceae</taxon>
        <taxon>Histoplasma</taxon>
    </lineage>
</organism>
<evidence type="ECO:0000313" key="1">
    <source>
        <dbReference type="EMBL" id="QSS63069.1"/>
    </source>
</evidence>
<dbReference type="VEuPathDB" id="FungiDB:I7I51_00126"/>
<protein>
    <submittedName>
        <fullName evidence="1">Uncharacterized protein</fullName>
    </submittedName>
</protein>
<gene>
    <name evidence="1" type="ORF">I7I51_00126</name>
</gene>
<sequence>MASRLHQIPSESQLALETRMWRFIKQKSFDRSGRPEFRRELSAYPHLSTIPDLSLPQVRIGNSLIFGSPRTPPITSCSWADNPCSYNPGTVQQTLNIYKGTSISPIAAQSQRNTCPAVEAQKNTNQITTVAVDSVPAPAIISAPARSHRWAPALVGFALIYFRNISVLVFQKVYRTISPAGLLQ</sequence>
<dbReference type="Proteomes" id="UP000663671">
    <property type="component" value="Chromosome 1"/>
</dbReference>
<name>A0A8A1MAU3_AJECA</name>
<reference evidence="1" key="1">
    <citation type="submission" date="2021-01" db="EMBL/GenBank/DDBJ databases">
        <title>Chromosome-level genome assembly of a human fungal pathogen reveals clustering of transcriptionally co-regulated genes.</title>
        <authorList>
            <person name="Voorhies M."/>
            <person name="Cohen S."/>
            <person name="Shea T.P."/>
            <person name="Petrus S."/>
            <person name="Munoz J.F."/>
            <person name="Poplawski S."/>
            <person name="Goldman W.E."/>
            <person name="Michael T."/>
            <person name="Cuomo C.A."/>
            <person name="Sil A."/>
            <person name="Beyhan S."/>
        </authorList>
    </citation>
    <scope>NUCLEOTIDE SEQUENCE</scope>
    <source>
        <strain evidence="1">WU24</strain>
    </source>
</reference>